<feature type="chain" id="PRO_5012124971" description="Tyrosine-protein kinase ephrin type A/B receptor-like domain-containing protein" evidence="1">
    <location>
        <begin position="22"/>
        <end position="111"/>
    </location>
</feature>
<organism evidence="2 3">
    <name type="scientific">Pseudobacteriovorax antillogorgiicola</name>
    <dbReference type="NCBI Taxonomy" id="1513793"/>
    <lineage>
        <taxon>Bacteria</taxon>
        <taxon>Pseudomonadati</taxon>
        <taxon>Bdellovibrionota</taxon>
        <taxon>Oligoflexia</taxon>
        <taxon>Oligoflexales</taxon>
        <taxon>Pseudobacteriovoracaceae</taxon>
        <taxon>Pseudobacteriovorax</taxon>
    </lineage>
</organism>
<keyword evidence="1" id="KW-0732">Signal</keyword>
<evidence type="ECO:0000256" key="1">
    <source>
        <dbReference type="SAM" id="SignalP"/>
    </source>
</evidence>
<dbReference type="SMART" id="SM01411">
    <property type="entry name" value="Ephrin_rec_like"/>
    <property type="match status" value="1"/>
</dbReference>
<dbReference type="STRING" id="1513793.SAMN06296036_10939"/>
<dbReference type="PANTHER" id="PTHR46967:SF1">
    <property type="entry name" value="KERATIN-ASSOCIATED PROTEIN 16-1-LIKE"/>
    <property type="match status" value="1"/>
</dbReference>
<evidence type="ECO:0000313" key="3">
    <source>
        <dbReference type="Proteomes" id="UP000192907"/>
    </source>
</evidence>
<accession>A0A1Y6BU67</accession>
<dbReference type="PANTHER" id="PTHR46967">
    <property type="entry name" value="INSULIN-LIKE GROWTH FACTOR BINDING PROTEIN,N-TERMINAL"/>
    <property type="match status" value="1"/>
</dbReference>
<dbReference type="RefSeq" id="WP_132319452.1">
    <property type="nucleotide sequence ID" value="NZ_FWZT01000009.1"/>
</dbReference>
<evidence type="ECO:0008006" key="4">
    <source>
        <dbReference type="Google" id="ProtNLM"/>
    </source>
</evidence>
<dbReference type="AlphaFoldDB" id="A0A1Y6BU67"/>
<name>A0A1Y6BU67_9BACT</name>
<dbReference type="SUPFAM" id="SSF57184">
    <property type="entry name" value="Growth factor receptor domain"/>
    <property type="match status" value="1"/>
</dbReference>
<dbReference type="InterPro" id="IPR009030">
    <property type="entry name" value="Growth_fac_rcpt_cys_sf"/>
</dbReference>
<gene>
    <name evidence="2" type="ORF">SAMN06296036_10939</name>
</gene>
<dbReference type="Proteomes" id="UP000192907">
    <property type="component" value="Unassembled WGS sequence"/>
</dbReference>
<sequence>MKKTTIIILQSWLWFVGSAAAAECPAGNFADGLGACQQCPAGTYAEEPGSEQCTVAQPGAYVPHEGERLTYLCPEGTYSEVFGAVSCKPCEHAQGLGNFRCQKPDYGLAAH</sequence>
<evidence type="ECO:0000313" key="2">
    <source>
        <dbReference type="EMBL" id="SMF28736.1"/>
    </source>
</evidence>
<protein>
    <recommendedName>
        <fullName evidence="4">Tyrosine-protein kinase ephrin type A/B receptor-like domain-containing protein</fullName>
    </recommendedName>
</protein>
<feature type="signal peptide" evidence="1">
    <location>
        <begin position="1"/>
        <end position="21"/>
    </location>
</feature>
<reference evidence="3" key="1">
    <citation type="submission" date="2017-04" db="EMBL/GenBank/DDBJ databases">
        <authorList>
            <person name="Varghese N."/>
            <person name="Submissions S."/>
        </authorList>
    </citation>
    <scope>NUCLEOTIDE SEQUENCE [LARGE SCALE GENOMIC DNA]</scope>
    <source>
        <strain evidence="3">RKEM611</strain>
    </source>
</reference>
<proteinExistence type="predicted"/>
<keyword evidence="3" id="KW-1185">Reference proteome</keyword>
<dbReference type="Gene3D" id="2.10.50.10">
    <property type="entry name" value="Tumor Necrosis Factor Receptor, subunit A, domain 2"/>
    <property type="match status" value="1"/>
</dbReference>
<dbReference type="EMBL" id="FWZT01000009">
    <property type="protein sequence ID" value="SMF28736.1"/>
    <property type="molecule type" value="Genomic_DNA"/>
</dbReference>